<evidence type="ECO:0000313" key="2">
    <source>
        <dbReference type="Proteomes" id="UP001627284"/>
    </source>
</evidence>
<sequence length="114" mass="12971">MQFLRFYLMHLNRLILSKYQKSNYNSRIIRVLIVGEYSLRGEEKCDEYLELLSSNVNAANVLTNGSIVLVLLKMFRDSKVSSLLHVQLASRIGLLIRDSTFFGDELANSGILGD</sequence>
<dbReference type="PANTHER" id="PTHR46562:SF1">
    <property type="entry name" value="SERINE_THREONINE-PROTEIN KINASE ULK4"/>
    <property type="match status" value="1"/>
</dbReference>
<accession>A0ABD2UMY1</accession>
<gene>
    <name evidence="1" type="ORF">AABB24_009605</name>
</gene>
<organism evidence="1 2">
    <name type="scientific">Solanum stoloniferum</name>
    <dbReference type="NCBI Taxonomy" id="62892"/>
    <lineage>
        <taxon>Eukaryota</taxon>
        <taxon>Viridiplantae</taxon>
        <taxon>Streptophyta</taxon>
        <taxon>Embryophyta</taxon>
        <taxon>Tracheophyta</taxon>
        <taxon>Spermatophyta</taxon>
        <taxon>Magnoliopsida</taxon>
        <taxon>eudicotyledons</taxon>
        <taxon>Gunneridae</taxon>
        <taxon>Pentapetalae</taxon>
        <taxon>asterids</taxon>
        <taxon>lamiids</taxon>
        <taxon>Solanales</taxon>
        <taxon>Solanaceae</taxon>
        <taxon>Solanoideae</taxon>
        <taxon>Solaneae</taxon>
        <taxon>Solanum</taxon>
    </lineage>
</organism>
<dbReference type="Proteomes" id="UP001627284">
    <property type="component" value="Unassembled WGS sequence"/>
</dbReference>
<reference evidence="1 2" key="1">
    <citation type="submission" date="2024-05" db="EMBL/GenBank/DDBJ databases">
        <title>De novo assembly of an allotetraploid wild potato.</title>
        <authorList>
            <person name="Hosaka A.J."/>
        </authorList>
    </citation>
    <scope>NUCLEOTIDE SEQUENCE [LARGE SCALE GENOMIC DNA]</scope>
    <source>
        <tissue evidence="1">Young leaves</tissue>
    </source>
</reference>
<keyword evidence="2" id="KW-1185">Reference proteome</keyword>
<dbReference type="AlphaFoldDB" id="A0ABD2UMY1"/>
<dbReference type="InterPro" id="IPR044591">
    <property type="entry name" value="RUK"/>
</dbReference>
<dbReference type="PANTHER" id="PTHR46562">
    <property type="entry name" value="SERINE/THREONINE-KINASE ULK4-LIKE PROTEIN-RELATED"/>
    <property type="match status" value="1"/>
</dbReference>
<proteinExistence type="predicted"/>
<comment type="caution">
    <text evidence="1">The sequence shown here is derived from an EMBL/GenBank/DDBJ whole genome shotgun (WGS) entry which is preliminary data.</text>
</comment>
<name>A0ABD2UMY1_9SOLN</name>
<protein>
    <submittedName>
        <fullName evidence="1">Uncharacterized protein</fullName>
    </submittedName>
</protein>
<dbReference type="EMBL" id="JBJKTR010000005">
    <property type="protein sequence ID" value="KAL3368883.1"/>
    <property type="molecule type" value="Genomic_DNA"/>
</dbReference>
<evidence type="ECO:0000313" key="1">
    <source>
        <dbReference type="EMBL" id="KAL3368883.1"/>
    </source>
</evidence>